<accession>A0A1H0LDE7</accession>
<dbReference type="SUPFAM" id="SSF55073">
    <property type="entry name" value="Nucleotide cyclase"/>
    <property type="match status" value="1"/>
</dbReference>
<dbReference type="InterPro" id="IPR050697">
    <property type="entry name" value="Adenylyl/Guanylyl_Cyclase_3/4"/>
</dbReference>
<proteinExistence type="predicted"/>
<sequence>MRGSTALVESLDPHRLSAFRRRITRLARLRGGGVDKFIGAGAPVVFDLPKPRPDDARALTFARDLVGVIAHWTAEAEAIRIGIGVHYGAVLCGIIGEEARYEFTVLGDAVNVAARLAQAAKLHGVPILASEAARHATGEPAGAWREVSRKPLRGRRERMPYHTPAALDPPGSGQVREEDSRPPGPRIGT</sequence>
<dbReference type="AlphaFoldDB" id="A0A1H0LDE7"/>
<dbReference type="InterPro" id="IPR001054">
    <property type="entry name" value="A/G_cyclase"/>
</dbReference>
<evidence type="ECO:0000256" key="1">
    <source>
        <dbReference type="SAM" id="MobiDB-lite"/>
    </source>
</evidence>
<evidence type="ECO:0000259" key="2">
    <source>
        <dbReference type="PROSITE" id="PS50125"/>
    </source>
</evidence>
<keyword evidence="4" id="KW-1185">Reference proteome</keyword>
<reference evidence="4" key="1">
    <citation type="submission" date="2016-10" db="EMBL/GenBank/DDBJ databases">
        <authorList>
            <person name="Varghese N."/>
            <person name="Submissions S."/>
        </authorList>
    </citation>
    <scope>NUCLEOTIDE SEQUENCE [LARGE SCALE GENOMIC DNA]</scope>
    <source>
        <strain evidence="4">BL47</strain>
    </source>
</reference>
<dbReference type="GO" id="GO:0035556">
    <property type="term" value="P:intracellular signal transduction"/>
    <property type="evidence" value="ECO:0007669"/>
    <property type="project" value="InterPro"/>
</dbReference>
<evidence type="ECO:0000313" key="3">
    <source>
        <dbReference type="EMBL" id="SDO66269.1"/>
    </source>
</evidence>
<feature type="region of interest" description="Disordered" evidence="1">
    <location>
        <begin position="138"/>
        <end position="189"/>
    </location>
</feature>
<gene>
    <name evidence="3" type="ORF">SAMN05216360_13411</name>
</gene>
<dbReference type="GO" id="GO:0004016">
    <property type="term" value="F:adenylate cyclase activity"/>
    <property type="evidence" value="ECO:0007669"/>
    <property type="project" value="UniProtKB-ARBA"/>
</dbReference>
<evidence type="ECO:0000313" key="4">
    <source>
        <dbReference type="Proteomes" id="UP000198704"/>
    </source>
</evidence>
<dbReference type="InterPro" id="IPR029787">
    <property type="entry name" value="Nucleotide_cyclase"/>
</dbReference>
<dbReference type="GO" id="GO:0006171">
    <property type="term" value="P:cAMP biosynthetic process"/>
    <property type="evidence" value="ECO:0007669"/>
    <property type="project" value="TreeGrafter"/>
</dbReference>
<dbReference type="Proteomes" id="UP000198704">
    <property type="component" value="Unassembled WGS sequence"/>
</dbReference>
<dbReference type="PANTHER" id="PTHR43081:SF1">
    <property type="entry name" value="ADENYLATE CYCLASE, TERMINAL-DIFFERENTIATION SPECIFIC"/>
    <property type="match status" value="1"/>
</dbReference>
<dbReference type="Pfam" id="PF00211">
    <property type="entry name" value="Guanylate_cyc"/>
    <property type="match status" value="1"/>
</dbReference>
<dbReference type="PROSITE" id="PS50125">
    <property type="entry name" value="GUANYLATE_CYCLASE_2"/>
    <property type="match status" value="1"/>
</dbReference>
<dbReference type="Gene3D" id="3.30.70.1230">
    <property type="entry name" value="Nucleotide cyclase"/>
    <property type="match status" value="1"/>
</dbReference>
<protein>
    <submittedName>
        <fullName evidence="3">Adenylate cyclase</fullName>
    </submittedName>
</protein>
<name>A0A1H0LDE7_9HYPH</name>
<dbReference type="EMBL" id="FNHS01000034">
    <property type="protein sequence ID" value="SDO66269.1"/>
    <property type="molecule type" value="Genomic_DNA"/>
</dbReference>
<feature type="domain" description="Guanylate cyclase" evidence="2">
    <location>
        <begin position="16"/>
        <end position="117"/>
    </location>
</feature>
<dbReference type="PANTHER" id="PTHR43081">
    <property type="entry name" value="ADENYLATE CYCLASE, TERMINAL-DIFFERENTIATION SPECIFIC-RELATED"/>
    <property type="match status" value="1"/>
</dbReference>
<dbReference type="CDD" id="cd07302">
    <property type="entry name" value="CHD"/>
    <property type="match status" value="1"/>
</dbReference>
<organism evidence="3 4">
    <name type="scientific">Methylobacterium phyllostachyos</name>
    <dbReference type="NCBI Taxonomy" id="582672"/>
    <lineage>
        <taxon>Bacteria</taxon>
        <taxon>Pseudomonadati</taxon>
        <taxon>Pseudomonadota</taxon>
        <taxon>Alphaproteobacteria</taxon>
        <taxon>Hyphomicrobiales</taxon>
        <taxon>Methylobacteriaceae</taxon>
        <taxon>Methylobacterium</taxon>
    </lineage>
</organism>
<dbReference type="STRING" id="582672.SAMN05216360_13411"/>